<proteinExistence type="predicted"/>
<feature type="non-terminal residue" evidence="5">
    <location>
        <position position="1"/>
    </location>
</feature>
<dbReference type="PANTHER" id="PTHR43277">
    <property type="entry name" value="ARGININE DECARBOXYLASE"/>
    <property type="match status" value="1"/>
</dbReference>
<gene>
    <name evidence="5" type="ORF">HII30_18320</name>
</gene>
<feature type="domain" description="Orn/Lys/Arg decarboxylase C-terminal" evidence="4">
    <location>
        <begin position="170"/>
        <end position="217"/>
    </location>
</feature>
<evidence type="ECO:0000256" key="2">
    <source>
        <dbReference type="ARBA" id="ARBA00022898"/>
    </source>
</evidence>
<feature type="region of interest" description="Disordered" evidence="3">
    <location>
        <begin position="1"/>
        <end position="36"/>
    </location>
</feature>
<accession>A0A848MC48</accession>
<evidence type="ECO:0000256" key="1">
    <source>
        <dbReference type="ARBA" id="ARBA00001933"/>
    </source>
</evidence>
<organism evidence="5 6">
    <name type="scientific">Paenibacillus lemnae</name>
    <dbReference type="NCBI Taxonomy" id="1330551"/>
    <lineage>
        <taxon>Bacteria</taxon>
        <taxon>Bacillati</taxon>
        <taxon>Bacillota</taxon>
        <taxon>Bacilli</taxon>
        <taxon>Bacillales</taxon>
        <taxon>Paenibacillaceae</taxon>
        <taxon>Paenibacillus</taxon>
    </lineage>
</organism>
<dbReference type="InterPro" id="IPR008286">
    <property type="entry name" value="Prn/Lys/Arg_de-COase_C"/>
</dbReference>
<comment type="cofactor">
    <cofactor evidence="1">
        <name>pyridoxal 5'-phosphate</name>
        <dbReference type="ChEBI" id="CHEBI:597326"/>
    </cofactor>
</comment>
<dbReference type="InterPro" id="IPR052357">
    <property type="entry name" value="Orn_Lys_Arg_decarboxylase-I"/>
</dbReference>
<evidence type="ECO:0000313" key="5">
    <source>
        <dbReference type="EMBL" id="NMO97720.1"/>
    </source>
</evidence>
<dbReference type="AlphaFoldDB" id="A0A848MC48"/>
<protein>
    <submittedName>
        <fullName evidence="5">Amino acid decarboxylase</fullName>
    </submittedName>
</protein>
<dbReference type="GO" id="GO:0003824">
    <property type="term" value="F:catalytic activity"/>
    <property type="evidence" value="ECO:0007669"/>
    <property type="project" value="InterPro"/>
</dbReference>
<comment type="caution">
    <text evidence="5">The sequence shown here is derived from an EMBL/GenBank/DDBJ whole genome shotgun (WGS) entry which is preliminary data.</text>
</comment>
<dbReference type="Proteomes" id="UP000565468">
    <property type="component" value="Unassembled WGS sequence"/>
</dbReference>
<sequence>AQRLPRLGLLQPPQPRTAAGGAAAPGGQALPPRHSHTAAAYTRQDPFKAVIYDRTGSLSGYALQRALEERGCVPEMSDERRVVLLFAIGSTVENANHLLWALQHILEQEEKTDAARSTSHPLPEADAISHNSTRNSAEITASQHVSTWNNCKLSRPFTDPVSFHLTPPDRSQMESIPLEQCTRRIAGEMIIPYPPGIPLLYQGEIITSQQAEQLVLLRDAGAKCQGPEDPALGTIRVFKNSGKQVSP</sequence>
<dbReference type="EMBL" id="JABBPN010000022">
    <property type="protein sequence ID" value="NMO97720.1"/>
    <property type="molecule type" value="Genomic_DNA"/>
</dbReference>
<feature type="compositionally biased region" description="Low complexity" evidence="3">
    <location>
        <begin position="1"/>
        <end position="32"/>
    </location>
</feature>
<keyword evidence="6" id="KW-1185">Reference proteome</keyword>
<keyword evidence="2" id="KW-0663">Pyridoxal phosphate</keyword>
<evidence type="ECO:0000259" key="4">
    <source>
        <dbReference type="Pfam" id="PF03711"/>
    </source>
</evidence>
<dbReference type="Pfam" id="PF03711">
    <property type="entry name" value="OKR_DC_1_C"/>
    <property type="match status" value="1"/>
</dbReference>
<evidence type="ECO:0000313" key="6">
    <source>
        <dbReference type="Proteomes" id="UP000565468"/>
    </source>
</evidence>
<dbReference type="Gene3D" id="3.90.1150.150">
    <property type="match status" value="1"/>
</dbReference>
<dbReference type="InterPro" id="IPR036633">
    <property type="entry name" value="Prn/Lys/Arg_de-COase_C_sf"/>
</dbReference>
<dbReference type="Gene3D" id="3.90.100.10">
    <property type="entry name" value="Orn/Lys/Arg decarboxylase, C-terminal domain"/>
    <property type="match status" value="1"/>
</dbReference>
<reference evidence="5 6" key="1">
    <citation type="submission" date="2020-04" db="EMBL/GenBank/DDBJ databases">
        <title>Paenibacillus algicola sp. nov., a novel marine bacterium producing alginate lyase.</title>
        <authorList>
            <person name="Huang H."/>
        </authorList>
    </citation>
    <scope>NUCLEOTIDE SEQUENCE [LARGE SCALE GENOMIC DNA]</scope>
    <source>
        <strain evidence="5 6">L7-75</strain>
    </source>
</reference>
<evidence type="ECO:0000256" key="3">
    <source>
        <dbReference type="SAM" id="MobiDB-lite"/>
    </source>
</evidence>
<dbReference type="SUPFAM" id="SSF55904">
    <property type="entry name" value="Ornithine decarboxylase C-terminal domain"/>
    <property type="match status" value="1"/>
</dbReference>
<name>A0A848MC48_PAELE</name>
<dbReference type="PANTHER" id="PTHR43277:SF3">
    <property type="entry name" value="DECARBOXYLASE, PUTATIVE-RELATED"/>
    <property type="match status" value="1"/>
</dbReference>